<reference evidence="9" key="1">
    <citation type="journal article" date="2019" name="Int. J. Syst. Evol. Microbiol.">
        <title>The Global Catalogue of Microorganisms (GCM) 10K type strain sequencing project: providing services to taxonomists for standard genome sequencing and annotation.</title>
        <authorList>
            <consortium name="The Broad Institute Genomics Platform"/>
            <consortium name="The Broad Institute Genome Sequencing Center for Infectious Disease"/>
            <person name="Wu L."/>
            <person name="Ma J."/>
        </authorList>
    </citation>
    <scope>NUCLEOTIDE SEQUENCE [LARGE SCALE GENOMIC DNA]</scope>
    <source>
        <strain evidence="9">JCM 10671</strain>
    </source>
</reference>
<evidence type="ECO:0000256" key="5">
    <source>
        <dbReference type="ARBA" id="ARBA00023136"/>
    </source>
</evidence>
<dbReference type="Proteomes" id="UP001500957">
    <property type="component" value="Unassembled WGS sequence"/>
</dbReference>
<evidence type="ECO:0000313" key="8">
    <source>
        <dbReference type="EMBL" id="GAA0619376.1"/>
    </source>
</evidence>
<protein>
    <recommendedName>
        <fullName evidence="10">Branched-chain amino acid ABC transporter permease</fullName>
    </recommendedName>
</protein>
<evidence type="ECO:0000256" key="7">
    <source>
        <dbReference type="SAM" id="Phobius"/>
    </source>
</evidence>
<feature type="transmembrane region" description="Helical" evidence="7">
    <location>
        <begin position="74"/>
        <end position="94"/>
    </location>
</feature>
<evidence type="ECO:0008006" key="10">
    <source>
        <dbReference type="Google" id="ProtNLM"/>
    </source>
</evidence>
<dbReference type="InterPro" id="IPR043428">
    <property type="entry name" value="LivM-like"/>
</dbReference>
<feature type="transmembrane region" description="Helical" evidence="7">
    <location>
        <begin position="100"/>
        <end position="121"/>
    </location>
</feature>
<evidence type="ECO:0000256" key="4">
    <source>
        <dbReference type="ARBA" id="ARBA00022989"/>
    </source>
</evidence>
<dbReference type="InterPro" id="IPR001851">
    <property type="entry name" value="ABC_transp_permease"/>
</dbReference>
<keyword evidence="3 7" id="KW-0812">Transmembrane</keyword>
<feature type="transmembrane region" description="Helical" evidence="7">
    <location>
        <begin position="198"/>
        <end position="216"/>
    </location>
</feature>
<evidence type="ECO:0000313" key="9">
    <source>
        <dbReference type="Proteomes" id="UP001500957"/>
    </source>
</evidence>
<keyword evidence="9" id="KW-1185">Reference proteome</keyword>
<feature type="transmembrane region" description="Helical" evidence="7">
    <location>
        <begin position="305"/>
        <end position="326"/>
    </location>
</feature>
<feature type="transmembrane region" description="Helical" evidence="7">
    <location>
        <begin position="256"/>
        <end position="274"/>
    </location>
</feature>
<feature type="transmembrane region" description="Helical" evidence="7">
    <location>
        <begin position="379"/>
        <end position="396"/>
    </location>
</feature>
<feature type="region of interest" description="Disordered" evidence="6">
    <location>
        <begin position="415"/>
        <end position="452"/>
    </location>
</feature>
<feature type="region of interest" description="Disordered" evidence="6">
    <location>
        <begin position="1"/>
        <end position="59"/>
    </location>
</feature>
<proteinExistence type="predicted"/>
<dbReference type="PANTHER" id="PTHR30482">
    <property type="entry name" value="HIGH-AFFINITY BRANCHED-CHAIN AMINO ACID TRANSPORT SYSTEM PERMEASE"/>
    <property type="match status" value="1"/>
</dbReference>
<dbReference type="PANTHER" id="PTHR30482:SF5">
    <property type="entry name" value="ABC TRANSPORTER PERMEASE PROTEIN"/>
    <property type="match status" value="1"/>
</dbReference>
<feature type="compositionally biased region" description="Low complexity" evidence="6">
    <location>
        <begin position="36"/>
        <end position="48"/>
    </location>
</feature>
<evidence type="ECO:0000256" key="2">
    <source>
        <dbReference type="ARBA" id="ARBA00022475"/>
    </source>
</evidence>
<gene>
    <name evidence="8" type="ORF">GCM10009547_22280</name>
</gene>
<name>A0ABP3RWE4_9ACTN</name>
<keyword evidence="4 7" id="KW-1133">Transmembrane helix</keyword>
<evidence type="ECO:0000256" key="3">
    <source>
        <dbReference type="ARBA" id="ARBA00022692"/>
    </source>
</evidence>
<evidence type="ECO:0000256" key="6">
    <source>
        <dbReference type="SAM" id="MobiDB-lite"/>
    </source>
</evidence>
<keyword evidence="5 7" id="KW-0472">Membrane</keyword>
<sequence>MNGLPAPFPESSKRKEKMVMAQGKSKKPASKEPKTTKTAHTTKVAPAKDTGPRIAVPPRVGGAGSNPVDKVHGFLGVHPGLLVLFAMLAIYPLIGTDSWVYNVTTGLVLAISALGLLVVVGWGREISLAQAGLTGAACYISGFAAREFDGSVWDIPLVDLPRWMYTDLAFPLAMLWGIGFAVVVSVLVSLVAMRLSGVYVIVLTLSLQFLIENSLFTEAALTGGLSPLETPRPEILGASLNCAQPCNATLSADDRMYYFILAFLFVSMYFLHRFRHSRFGRSMIMVGVDPAAAAAVGVSPWKYKVAAFAIAGGFAGLGGALLAPLYGTPPGVLEFNSFNSLFYLSIPIMAGFESLTAVVAVALLFRLAPLLLAEIDIELNGYLLGGLGLAIGILLGPRGAGGFVSDIFDTRARAKRKAARAQGRKSSTGGGAAPKPPRPEAKVPVTAGSESK</sequence>
<accession>A0ABP3RWE4</accession>
<organism evidence="8 9">
    <name type="scientific">Sporichthya brevicatena</name>
    <dbReference type="NCBI Taxonomy" id="171442"/>
    <lineage>
        <taxon>Bacteria</taxon>
        <taxon>Bacillati</taxon>
        <taxon>Actinomycetota</taxon>
        <taxon>Actinomycetes</taxon>
        <taxon>Sporichthyales</taxon>
        <taxon>Sporichthyaceae</taxon>
        <taxon>Sporichthya</taxon>
    </lineage>
</organism>
<keyword evidence="2" id="KW-1003">Cell membrane</keyword>
<dbReference type="CDD" id="cd06581">
    <property type="entry name" value="TM_PBP1_LivM_like"/>
    <property type="match status" value="1"/>
</dbReference>
<comment type="caution">
    <text evidence="8">The sequence shown here is derived from an EMBL/GenBank/DDBJ whole genome shotgun (WGS) entry which is preliminary data.</text>
</comment>
<dbReference type="Pfam" id="PF02653">
    <property type="entry name" value="BPD_transp_2"/>
    <property type="match status" value="1"/>
</dbReference>
<dbReference type="EMBL" id="BAAAHE010000016">
    <property type="protein sequence ID" value="GAA0619376.1"/>
    <property type="molecule type" value="Genomic_DNA"/>
</dbReference>
<feature type="transmembrane region" description="Helical" evidence="7">
    <location>
        <begin position="168"/>
        <end position="191"/>
    </location>
</feature>
<comment type="subcellular location">
    <subcellularLocation>
        <location evidence="1">Cell membrane</location>
        <topology evidence="1">Multi-pass membrane protein</topology>
    </subcellularLocation>
</comment>
<feature type="transmembrane region" description="Helical" evidence="7">
    <location>
        <begin position="346"/>
        <end position="367"/>
    </location>
</feature>
<evidence type="ECO:0000256" key="1">
    <source>
        <dbReference type="ARBA" id="ARBA00004651"/>
    </source>
</evidence>